<organism evidence="1 2">
    <name type="scientific">Enhydrobacter aerosaccus</name>
    <dbReference type="NCBI Taxonomy" id="225324"/>
    <lineage>
        <taxon>Bacteria</taxon>
        <taxon>Pseudomonadati</taxon>
        <taxon>Pseudomonadota</taxon>
        <taxon>Alphaproteobacteria</taxon>
        <taxon>Hyphomicrobiales</taxon>
        <taxon>Enhydrobacter</taxon>
    </lineage>
</organism>
<evidence type="ECO:0000313" key="1">
    <source>
        <dbReference type="EMBL" id="SKA30569.1"/>
    </source>
</evidence>
<dbReference type="STRING" id="225324.SAMN02745126_04987"/>
<evidence type="ECO:0000313" key="2">
    <source>
        <dbReference type="Proteomes" id="UP000190092"/>
    </source>
</evidence>
<keyword evidence="2" id="KW-1185">Reference proteome</keyword>
<protein>
    <submittedName>
        <fullName evidence="1">Uncharacterized protein</fullName>
    </submittedName>
</protein>
<name>A0A1T4SQR4_9HYPH</name>
<dbReference type="Proteomes" id="UP000190092">
    <property type="component" value="Unassembled WGS sequence"/>
</dbReference>
<gene>
    <name evidence="1" type="ORF">SAMN02745126_04987</name>
</gene>
<dbReference type="OrthoDB" id="4350944at2"/>
<dbReference type="AlphaFoldDB" id="A0A1T4SQR4"/>
<reference evidence="2" key="1">
    <citation type="submission" date="2017-02" db="EMBL/GenBank/DDBJ databases">
        <authorList>
            <person name="Varghese N."/>
            <person name="Submissions S."/>
        </authorList>
    </citation>
    <scope>NUCLEOTIDE SEQUENCE [LARGE SCALE GENOMIC DNA]</scope>
    <source>
        <strain evidence="2">ATCC 27094</strain>
    </source>
</reference>
<dbReference type="EMBL" id="FUWJ01000009">
    <property type="protein sequence ID" value="SKA30569.1"/>
    <property type="molecule type" value="Genomic_DNA"/>
</dbReference>
<dbReference type="RefSeq" id="WP_085936735.1">
    <property type="nucleotide sequence ID" value="NZ_FUWJ01000009.1"/>
</dbReference>
<sequence length="105" mass="11322">MSLLEDGEPADSAIVEDWQDAVQFALAASKATSLTDSQAYTAMYWLIEQLRVAIDSEELGRLLQELATRPDGLPADPAIAALWEEAVQYARAGGEAGRLTFGPPQ</sequence>
<accession>A0A1T4SQR4</accession>
<proteinExistence type="predicted"/>